<dbReference type="EMBL" id="RAPN01000001">
    <property type="protein sequence ID" value="RKD89803.1"/>
    <property type="molecule type" value="Genomic_DNA"/>
</dbReference>
<accession>A0A419W2W1</accession>
<keyword evidence="3" id="KW-1185">Reference proteome</keyword>
<keyword evidence="1" id="KW-0472">Membrane</keyword>
<protein>
    <submittedName>
        <fullName evidence="2">Uncharacterized protein</fullName>
    </submittedName>
</protein>
<keyword evidence="1" id="KW-1133">Transmembrane helix</keyword>
<sequence>MQQLPPVNKATLIANGIKYGLPILGVGIGIYAVKKLLFKKNPDGTSSRVAPSIKDTVIDRQNLTISASDAALYANTLYGAMLDFGTDEKVIYSTIDKIQSKDDMLLVIKAFGMKQYLWGTRAAFLGQDFNLIGWFRQELSESEISKIKPKFDSWGIPL</sequence>
<gene>
    <name evidence="2" type="ORF">BC643_0136</name>
</gene>
<dbReference type="RefSeq" id="WP_120271253.1">
    <property type="nucleotide sequence ID" value="NZ_RAPN01000001.1"/>
</dbReference>
<feature type="transmembrane region" description="Helical" evidence="1">
    <location>
        <begin position="12"/>
        <end position="33"/>
    </location>
</feature>
<proteinExistence type="predicted"/>
<name>A0A419W2W1_9BACT</name>
<evidence type="ECO:0000256" key="1">
    <source>
        <dbReference type="SAM" id="Phobius"/>
    </source>
</evidence>
<evidence type="ECO:0000313" key="2">
    <source>
        <dbReference type="EMBL" id="RKD89803.1"/>
    </source>
</evidence>
<reference evidence="2 3" key="1">
    <citation type="submission" date="2018-09" db="EMBL/GenBank/DDBJ databases">
        <title>Genomic Encyclopedia of Archaeal and Bacterial Type Strains, Phase II (KMG-II): from individual species to whole genera.</title>
        <authorList>
            <person name="Goeker M."/>
        </authorList>
    </citation>
    <scope>NUCLEOTIDE SEQUENCE [LARGE SCALE GENOMIC DNA]</scope>
    <source>
        <strain evidence="2 3">DSM 27148</strain>
    </source>
</reference>
<keyword evidence="1" id="KW-0812">Transmembrane</keyword>
<evidence type="ECO:0000313" key="3">
    <source>
        <dbReference type="Proteomes" id="UP000283387"/>
    </source>
</evidence>
<organism evidence="2 3">
    <name type="scientific">Mangrovibacterium diazotrophicum</name>
    <dbReference type="NCBI Taxonomy" id="1261403"/>
    <lineage>
        <taxon>Bacteria</taxon>
        <taxon>Pseudomonadati</taxon>
        <taxon>Bacteroidota</taxon>
        <taxon>Bacteroidia</taxon>
        <taxon>Marinilabiliales</taxon>
        <taxon>Prolixibacteraceae</taxon>
        <taxon>Mangrovibacterium</taxon>
    </lineage>
</organism>
<dbReference type="OrthoDB" id="1119470at2"/>
<dbReference type="AlphaFoldDB" id="A0A419W2W1"/>
<comment type="caution">
    <text evidence="2">The sequence shown here is derived from an EMBL/GenBank/DDBJ whole genome shotgun (WGS) entry which is preliminary data.</text>
</comment>
<dbReference type="Proteomes" id="UP000283387">
    <property type="component" value="Unassembled WGS sequence"/>
</dbReference>